<dbReference type="InterPro" id="IPR036380">
    <property type="entry name" value="Isochorismatase-like_sf"/>
</dbReference>
<evidence type="ECO:0000256" key="2">
    <source>
        <dbReference type="ARBA" id="ARBA00022801"/>
    </source>
</evidence>
<keyword evidence="2" id="KW-0378">Hydrolase</keyword>
<organism evidence="4 5">
    <name type="scientific">Anoxynatronum buryatiense</name>
    <dbReference type="NCBI Taxonomy" id="489973"/>
    <lineage>
        <taxon>Bacteria</taxon>
        <taxon>Bacillati</taxon>
        <taxon>Bacillota</taxon>
        <taxon>Clostridia</taxon>
        <taxon>Eubacteriales</taxon>
        <taxon>Clostridiaceae</taxon>
        <taxon>Anoxynatronum</taxon>
    </lineage>
</organism>
<dbReference type="PANTHER" id="PTHR43540">
    <property type="entry name" value="PEROXYUREIDOACRYLATE/UREIDOACRYLATE AMIDOHYDROLASE-RELATED"/>
    <property type="match status" value="1"/>
</dbReference>
<dbReference type="SUPFAM" id="SSF52499">
    <property type="entry name" value="Isochorismatase-like hydrolases"/>
    <property type="match status" value="1"/>
</dbReference>
<evidence type="ECO:0000313" key="4">
    <source>
        <dbReference type="EMBL" id="SMP39643.1"/>
    </source>
</evidence>
<accession>A0AA46AHH2</accession>
<gene>
    <name evidence="4" type="ORF">SAMN06296020_101250</name>
</gene>
<dbReference type="RefSeq" id="WP_283407609.1">
    <property type="nucleotide sequence ID" value="NZ_FXUF01000001.1"/>
</dbReference>
<evidence type="ECO:0000313" key="5">
    <source>
        <dbReference type="Proteomes" id="UP001158066"/>
    </source>
</evidence>
<reference evidence="4" key="1">
    <citation type="submission" date="2017-05" db="EMBL/GenBank/DDBJ databases">
        <authorList>
            <person name="Varghese N."/>
            <person name="Submissions S."/>
        </authorList>
    </citation>
    <scope>NUCLEOTIDE SEQUENCE</scope>
    <source>
        <strain evidence="4">Su22</strain>
    </source>
</reference>
<evidence type="ECO:0000259" key="3">
    <source>
        <dbReference type="Pfam" id="PF00857"/>
    </source>
</evidence>
<dbReference type="PANTHER" id="PTHR43540:SF10">
    <property type="entry name" value="ISOCHORISMATASE"/>
    <property type="match status" value="1"/>
</dbReference>
<dbReference type="AlphaFoldDB" id="A0AA46AHH2"/>
<proteinExistence type="inferred from homology"/>
<evidence type="ECO:0000256" key="1">
    <source>
        <dbReference type="ARBA" id="ARBA00006336"/>
    </source>
</evidence>
<feature type="domain" description="Isochorismatase-like" evidence="3">
    <location>
        <begin position="11"/>
        <end position="184"/>
    </location>
</feature>
<comment type="similarity">
    <text evidence="1">Belongs to the isochorismatase family.</text>
</comment>
<comment type="caution">
    <text evidence="4">The sequence shown here is derived from an EMBL/GenBank/DDBJ whole genome shotgun (WGS) entry which is preliminary data.</text>
</comment>
<name>A0AA46AHH2_9CLOT</name>
<dbReference type="Proteomes" id="UP001158066">
    <property type="component" value="Unassembled WGS sequence"/>
</dbReference>
<keyword evidence="5" id="KW-1185">Reference proteome</keyword>
<dbReference type="Pfam" id="PF00857">
    <property type="entry name" value="Isochorismatase"/>
    <property type="match status" value="1"/>
</dbReference>
<dbReference type="InterPro" id="IPR000868">
    <property type="entry name" value="Isochorismatase-like_dom"/>
</dbReference>
<dbReference type="EMBL" id="FXUF01000001">
    <property type="protein sequence ID" value="SMP39643.1"/>
    <property type="molecule type" value="Genomic_DNA"/>
</dbReference>
<sequence>MSQKQISDPKALILIDYTHDFVAADGKLTVGEPGQDIEQMIAEKINTYLTEAGYVFVVNDVHDENDTTHPQHRLFPPHNISGTVGRLLYGSIETLVRRLEKEHPEKIIQLDKRRYSAFCGTPLELILRQQGIEQIELAGVCTDICIFHTAVDAYNKGFAVIVNEGAVASFNAEAHNTALAHFETVMGFDVVRRG</sequence>
<dbReference type="Gene3D" id="3.40.50.850">
    <property type="entry name" value="Isochorismatase-like"/>
    <property type="match status" value="1"/>
</dbReference>
<dbReference type="GO" id="GO:0016787">
    <property type="term" value="F:hydrolase activity"/>
    <property type="evidence" value="ECO:0007669"/>
    <property type="project" value="UniProtKB-KW"/>
</dbReference>
<dbReference type="CDD" id="cd00431">
    <property type="entry name" value="cysteine_hydrolases"/>
    <property type="match status" value="1"/>
</dbReference>
<dbReference type="InterPro" id="IPR050272">
    <property type="entry name" value="Isochorismatase-like_hydrls"/>
</dbReference>
<protein>
    <submittedName>
        <fullName evidence="4">Nicotinamidase-related amidase</fullName>
    </submittedName>
</protein>